<keyword evidence="6" id="KW-0812">Transmembrane</keyword>
<reference evidence="13 14" key="1">
    <citation type="submission" date="2016-05" db="EMBL/GenBank/DDBJ databases">
        <title>Genomic Taxonomy of the Vibrionaceae.</title>
        <authorList>
            <person name="Gomez-Gil B."/>
            <person name="Enciso-Ibarra J."/>
        </authorList>
    </citation>
    <scope>NUCLEOTIDE SEQUENCE [LARGE SCALE GENOMIC DNA]</scope>
    <source>
        <strain evidence="13 14">CAIM 1920</strain>
    </source>
</reference>
<evidence type="ECO:0000256" key="9">
    <source>
        <dbReference type="ARBA" id="ARBA00023136"/>
    </source>
</evidence>
<keyword evidence="3 10" id="KW-0813">Transport</keyword>
<dbReference type="SUPFAM" id="SSF53067">
    <property type="entry name" value="Actin-like ATPase domain"/>
    <property type="match status" value="2"/>
</dbReference>
<evidence type="ECO:0000256" key="4">
    <source>
        <dbReference type="ARBA" id="ARBA00022475"/>
    </source>
</evidence>
<dbReference type="Gene3D" id="3.30.1360.100">
    <property type="entry name" value="General secretion pathway protein M, EpsM"/>
    <property type="match status" value="1"/>
</dbReference>
<evidence type="ECO:0000256" key="7">
    <source>
        <dbReference type="ARBA" id="ARBA00022927"/>
    </source>
</evidence>
<dbReference type="RefSeq" id="WP_068901978.1">
    <property type="nucleotide sequence ID" value="NZ_JBHUIF010000022.1"/>
</dbReference>
<evidence type="ECO:0000256" key="10">
    <source>
        <dbReference type="PIRNR" id="PIRNR015761"/>
    </source>
</evidence>
<dbReference type="EMBL" id="LYBM01000016">
    <property type="protein sequence ID" value="ODA33465.1"/>
    <property type="molecule type" value="Genomic_DNA"/>
</dbReference>
<dbReference type="InterPro" id="IPR025691">
    <property type="entry name" value="GspL_pp_dom"/>
</dbReference>
<keyword evidence="9" id="KW-0472">Membrane</keyword>
<accession>A0A1C3EJQ0</accession>
<evidence type="ECO:0000256" key="8">
    <source>
        <dbReference type="ARBA" id="ARBA00022989"/>
    </source>
</evidence>
<comment type="similarity">
    <text evidence="2 10">Belongs to the GSP L family.</text>
</comment>
<keyword evidence="14" id="KW-1185">Reference proteome</keyword>
<proteinExistence type="inferred from homology"/>
<feature type="domain" description="GspL periplasmic" evidence="12">
    <location>
        <begin position="244"/>
        <end position="403"/>
    </location>
</feature>
<dbReference type="GO" id="GO:0009276">
    <property type="term" value="C:Gram-negative-bacterium-type cell wall"/>
    <property type="evidence" value="ECO:0007669"/>
    <property type="project" value="InterPro"/>
</dbReference>
<dbReference type="Proteomes" id="UP000094936">
    <property type="component" value="Unassembled WGS sequence"/>
</dbReference>
<evidence type="ECO:0000313" key="14">
    <source>
        <dbReference type="Proteomes" id="UP000094936"/>
    </source>
</evidence>
<keyword evidence="8" id="KW-1133">Transmembrane helix</keyword>
<dbReference type="CDD" id="cd24017">
    <property type="entry name" value="ASKHA_T2SSL_N"/>
    <property type="match status" value="1"/>
</dbReference>
<dbReference type="AlphaFoldDB" id="A0A1C3EJQ0"/>
<feature type="domain" description="GspL cytoplasmic actin-ATPase-like" evidence="11">
    <location>
        <begin position="5"/>
        <end position="238"/>
    </location>
</feature>
<protein>
    <recommendedName>
        <fullName evidence="10">Type II secretion system protein L</fullName>
        <shortName evidence="10">T2SS protein L</shortName>
    </recommendedName>
</protein>
<keyword evidence="7 10" id="KW-0653">Protein transport</keyword>
<sequence length="405" mass="45595">MSEILTIRLSSDATSPIPWLVWSPTLQNVIASGEADSLAQLKTYSKEREIVALVDGSAVSVISVEIPKGSERQLETVLPYLLEDELTQDVEHLHFSLLSKKGSTADVAIVSHHQMESWRGRLEEVSMPVRRLIPDFMALPVTEDAVSVGQLQQQWLVRADQKNGATLDWEWLPLWLTNQSSDSDSDDVSLLEIACYSPLPEEEVVGNWRVESEELFMLTLAQEAHRSTVNLLTGRYKQQSQLLKYIKPWRPAAIAATLVAAVLAGEQFMAITQMESQVDAYRQQSEQRVRSVLTGIRKIPTERYLRRIVNNEVERLAGSGDSSGSVLLWLSELRPMLASVPVLTLESLRYDGKRQELRMNARSKDFSDFERLRGALSDKYQTDLGQLKRDGSGVTGSFVLRRKQV</sequence>
<dbReference type="GO" id="GO:0015628">
    <property type="term" value="P:protein secretion by the type II secretion system"/>
    <property type="evidence" value="ECO:0007669"/>
    <property type="project" value="InterPro"/>
</dbReference>
<comment type="caution">
    <text evidence="13">The sequence shown here is derived from an EMBL/GenBank/DDBJ whole genome shotgun (WGS) entry which is preliminary data.</text>
</comment>
<evidence type="ECO:0000259" key="11">
    <source>
        <dbReference type="Pfam" id="PF05134"/>
    </source>
</evidence>
<dbReference type="InterPro" id="IPR043129">
    <property type="entry name" value="ATPase_NBD"/>
</dbReference>
<dbReference type="STRING" id="1080227.A8L45_10485"/>
<dbReference type="GO" id="GO:0015627">
    <property type="term" value="C:type II protein secretion system complex"/>
    <property type="evidence" value="ECO:0007669"/>
    <property type="project" value="InterPro"/>
</dbReference>
<evidence type="ECO:0000256" key="2">
    <source>
        <dbReference type="ARBA" id="ARBA00005318"/>
    </source>
</evidence>
<keyword evidence="4" id="KW-1003">Cell membrane</keyword>
<dbReference type="NCBIfam" id="TIGR01709">
    <property type="entry name" value="typeII_sec_gspL"/>
    <property type="match status" value="1"/>
</dbReference>
<dbReference type="Gene3D" id="3.30.420.380">
    <property type="match status" value="1"/>
</dbReference>
<gene>
    <name evidence="13" type="ORF">A8L45_10485</name>
</gene>
<organism evidence="13 14">
    <name type="scientific">Veronia pacifica</name>
    <dbReference type="NCBI Taxonomy" id="1080227"/>
    <lineage>
        <taxon>Bacteria</taxon>
        <taxon>Pseudomonadati</taxon>
        <taxon>Pseudomonadota</taxon>
        <taxon>Gammaproteobacteria</taxon>
        <taxon>Vibrionales</taxon>
        <taxon>Vibrionaceae</taxon>
        <taxon>Veronia</taxon>
    </lineage>
</organism>
<evidence type="ECO:0000256" key="3">
    <source>
        <dbReference type="ARBA" id="ARBA00022448"/>
    </source>
</evidence>
<dbReference type="Pfam" id="PF05134">
    <property type="entry name" value="T2SSL"/>
    <property type="match status" value="1"/>
</dbReference>
<dbReference type="PIRSF" id="PIRSF015761">
    <property type="entry name" value="Protein_L"/>
    <property type="match status" value="1"/>
</dbReference>
<comment type="function">
    <text evidence="10">Inner membrane component of the type II secretion system required for the energy-dependent secretion of extracellular factors such as proteases and toxins from the periplasm.</text>
</comment>
<evidence type="ECO:0000259" key="12">
    <source>
        <dbReference type="Pfam" id="PF12693"/>
    </source>
</evidence>
<dbReference type="InterPro" id="IPR024230">
    <property type="entry name" value="GspL_cyto_dom"/>
</dbReference>
<dbReference type="InterPro" id="IPR007812">
    <property type="entry name" value="T2SS_protein-GspL"/>
</dbReference>
<evidence type="ECO:0000256" key="1">
    <source>
        <dbReference type="ARBA" id="ARBA00004377"/>
    </source>
</evidence>
<evidence type="ECO:0000256" key="6">
    <source>
        <dbReference type="ARBA" id="ARBA00022692"/>
    </source>
</evidence>
<dbReference type="Pfam" id="PF12693">
    <property type="entry name" value="GspL_C"/>
    <property type="match status" value="1"/>
</dbReference>
<evidence type="ECO:0000256" key="5">
    <source>
        <dbReference type="ARBA" id="ARBA00022519"/>
    </source>
</evidence>
<keyword evidence="5" id="KW-0997">Cell inner membrane</keyword>
<evidence type="ECO:0000313" key="13">
    <source>
        <dbReference type="EMBL" id="ODA33465.1"/>
    </source>
</evidence>
<dbReference type="Gene3D" id="3.30.420.370">
    <property type="match status" value="1"/>
</dbReference>
<dbReference type="OrthoDB" id="7011844at2"/>
<name>A0A1C3EJQ0_9GAMM</name>
<comment type="subcellular location">
    <subcellularLocation>
        <location evidence="1">Cell inner membrane</location>
        <topology evidence="1">Single-pass membrane protein</topology>
    </subcellularLocation>
</comment>
<dbReference type="GO" id="GO:0005886">
    <property type="term" value="C:plasma membrane"/>
    <property type="evidence" value="ECO:0007669"/>
    <property type="project" value="UniProtKB-SubCell"/>
</dbReference>